<dbReference type="PANTHER" id="PTHR16056">
    <property type="entry name" value="REGULATOR OF MICROTUBULE DYNAMICS PROTEIN"/>
    <property type="match status" value="1"/>
</dbReference>
<organism evidence="5 6">
    <name type="scientific">Chloropicon primus</name>
    <dbReference type="NCBI Taxonomy" id="1764295"/>
    <lineage>
        <taxon>Eukaryota</taxon>
        <taxon>Viridiplantae</taxon>
        <taxon>Chlorophyta</taxon>
        <taxon>Chloropicophyceae</taxon>
        <taxon>Chloropicales</taxon>
        <taxon>Chloropicaceae</taxon>
        <taxon>Chloropicon</taxon>
    </lineage>
</organism>
<name>A0A5B8MPX0_9CHLO</name>
<dbReference type="Gene3D" id="1.25.10.10">
    <property type="entry name" value="Leucine-rich Repeat Variant"/>
    <property type="match status" value="1"/>
</dbReference>
<dbReference type="InterPro" id="IPR016024">
    <property type="entry name" value="ARM-type_fold"/>
</dbReference>
<evidence type="ECO:0000259" key="4">
    <source>
        <dbReference type="Pfam" id="PF12333"/>
    </source>
</evidence>
<proteinExistence type="inferred from homology"/>
<evidence type="ECO:0000256" key="1">
    <source>
        <dbReference type="ARBA" id="ARBA00004123"/>
    </source>
</evidence>
<dbReference type="PANTHER" id="PTHR16056:SF2">
    <property type="entry name" value="TESTIS-EXPRESSED PROTEIN 10"/>
    <property type="match status" value="1"/>
</dbReference>
<comment type="subcellular location">
    <subcellularLocation>
        <location evidence="1">Nucleus</location>
    </subcellularLocation>
</comment>
<dbReference type="EMBL" id="CP031038">
    <property type="protein sequence ID" value="QDZ21332.1"/>
    <property type="molecule type" value="Genomic_DNA"/>
</dbReference>
<dbReference type="AlphaFoldDB" id="A0A5B8MPX0"/>
<feature type="domain" description="Pre-rRNA-processing protein Ipi1 N-terminal" evidence="4">
    <location>
        <begin position="155"/>
        <end position="224"/>
    </location>
</feature>
<dbReference type="Pfam" id="PF12333">
    <property type="entry name" value="Ipi1_N"/>
    <property type="match status" value="1"/>
</dbReference>
<evidence type="ECO:0000313" key="5">
    <source>
        <dbReference type="EMBL" id="QDZ21332.1"/>
    </source>
</evidence>
<accession>A0A5B8MPX0</accession>
<dbReference type="InterPro" id="IPR024679">
    <property type="entry name" value="Ipi1_N"/>
</dbReference>
<comment type="similarity">
    <text evidence="2">Belongs to the IPI1/TEX10 family.</text>
</comment>
<keyword evidence="3" id="KW-0539">Nucleus</keyword>
<dbReference type="Proteomes" id="UP000316726">
    <property type="component" value="Chromosome 5"/>
</dbReference>
<dbReference type="OrthoDB" id="361362at2759"/>
<keyword evidence="6" id="KW-1185">Reference proteome</keyword>
<evidence type="ECO:0000256" key="3">
    <source>
        <dbReference type="ARBA" id="ARBA00023242"/>
    </source>
</evidence>
<dbReference type="STRING" id="1764295.A0A5B8MPX0"/>
<dbReference type="GO" id="GO:0005634">
    <property type="term" value="C:nucleus"/>
    <property type="evidence" value="ECO:0007669"/>
    <property type="project" value="UniProtKB-SubCell"/>
</dbReference>
<evidence type="ECO:0000256" key="2">
    <source>
        <dbReference type="ARBA" id="ARBA00006427"/>
    </source>
</evidence>
<dbReference type="SUPFAM" id="SSF48371">
    <property type="entry name" value="ARM repeat"/>
    <property type="match status" value="1"/>
</dbReference>
<protein>
    <recommendedName>
        <fullName evidence="4">Pre-rRNA-processing protein Ipi1 N-terminal domain-containing protein</fullName>
    </recommendedName>
</protein>
<gene>
    <name evidence="5" type="ORF">A3770_05p38500</name>
</gene>
<sequence>MVRTKKKRKNPGVGVDFKRVKSKVGRKLKKVNETNTDFKTKSINLPNQNIISKYDDGGADGEEDIVLTKRMVSMEALIRQSRHYNQKVRVNALQGVLELLQQYDVSKTGQSLSQVIQCVLEALVDSCNKVRKVVLQVLTTLFTQRTGQASDHEGKLKPFVPLFLVHIFKAMTHLSHEVSTDGIEALSVMLMHLGRALSEQDDEFFRRLMENFNAILTQLFAEASNVESRSKFVMKLVACIEMSLNMFRVPERHGGSRSFESLELKDSWQRVFRRKFPQEYQDLLQAAGGSGSSEAGQVHRQEVNLFVNLRRLMNIFRIHFNDHKEVETDRRVKDYFDIACRVTSCLFFLLDTYEDFDSTQIREVMRDTARQFPVNGDDQSSVSKKEEDFLAYNINCTNLLLSCVSHLGKASEDEEAKNCEEGQPSLQGVIESTWGFTSRVLEESSLSRESCEPDKAEGRLHSLAASSIKMLKWVEPDTRALFIGNLCKILEGSKDFDVKRVILQTAFEEEDYILKHCSDEDRLKWLNVIPKIIWEAFKESDNRTCGLGSKVLLRLLQCAKPLGSKEKESLQLQLVPIFAVPMERGTFWGPFVSLGWAFQLDLSSVLHYLAPLSEKVVKSLTLCVLNPALSENICTKLLYSVTGGAAEESAHARISVLSSLILQSCRKRSDRAETVTLYACMCLKTSFSSPCAALLSLGDSVIAGLKDANVHLLGALITVFGEVVSEVDLTAETAQSLKDLISAPLAFVLLKWGIGDVKGEGSSKRSTQLESMWATARKAEFLVPSLITVLSEFVTKGSLRLKNELQVLESDDNALSSCAVSTVLYEMVKENLLSRNGKAELKSCLDNIGRHSSNMDTTFSKFVYLKESFL</sequence>
<evidence type="ECO:0000313" key="6">
    <source>
        <dbReference type="Proteomes" id="UP000316726"/>
    </source>
</evidence>
<dbReference type="InterPro" id="IPR011989">
    <property type="entry name" value="ARM-like"/>
</dbReference>
<reference evidence="5 6" key="1">
    <citation type="submission" date="2018-07" db="EMBL/GenBank/DDBJ databases">
        <title>The complete nuclear genome of the prasinophyte Chloropicon primus (CCMP1205).</title>
        <authorList>
            <person name="Pombert J.-F."/>
            <person name="Otis C."/>
            <person name="Turmel M."/>
            <person name="Lemieux C."/>
        </authorList>
    </citation>
    <scope>NUCLEOTIDE SEQUENCE [LARGE SCALE GENOMIC DNA]</scope>
    <source>
        <strain evidence="5 6">CCMP1205</strain>
    </source>
</reference>